<dbReference type="InParanoid" id="D2VQN3"/>
<dbReference type="GeneID" id="8855915"/>
<gene>
    <name evidence="1" type="ORF">NAEGRDRAFT_71287</name>
</gene>
<reference evidence="1 2" key="1">
    <citation type="journal article" date="2010" name="Cell">
        <title>The genome of Naegleria gruberi illuminates early eukaryotic versatility.</title>
        <authorList>
            <person name="Fritz-Laylin L.K."/>
            <person name="Prochnik S.E."/>
            <person name="Ginger M.L."/>
            <person name="Dacks J.B."/>
            <person name="Carpenter M.L."/>
            <person name="Field M.C."/>
            <person name="Kuo A."/>
            <person name="Paredez A."/>
            <person name="Chapman J."/>
            <person name="Pham J."/>
            <person name="Shu S."/>
            <person name="Neupane R."/>
            <person name="Cipriano M."/>
            <person name="Mancuso J."/>
            <person name="Tu H."/>
            <person name="Salamov A."/>
            <person name="Lindquist E."/>
            <person name="Shapiro H."/>
            <person name="Lucas S."/>
            <person name="Grigoriev I.V."/>
            <person name="Cande W.Z."/>
            <person name="Fulton C."/>
            <person name="Rokhsar D.S."/>
            <person name="Dawson S.C."/>
        </authorList>
    </citation>
    <scope>NUCLEOTIDE SEQUENCE [LARGE SCALE GENOMIC DNA]</scope>
    <source>
        <strain evidence="1 2">NEG-M</strain>
    </source>
</reference>
<dbReference type="Proteomes" id="UP000006671">
    <property type="component" value="Unassembled WGS sequence"/>
</dbReference>
<sequence length="142" mass="16410">MCFESVSAHLTFYNNAVVLIFFNKLLRSSWNEVAHSIIPSLSIKPGCIYILIGLNWGALSQNSSMYNLKYTCEHYSDEFVANSEILEYIHGKKFLAYVDLKPRSEKEIFTFMDSIVKLVVMKDKGYNLFEKDFLAKVDDISR</sequence>
<name>D2VQN3_NAEGR</name>
<dbReference type="EMBL" id="GG738889">
    <property type="protein sequence ID" value="EFC40901.1"/>
    <property type="molecule type" value="Genomic_DNA"/>
</dbReference>
<evidence type="ECO:0000313" key="2">
    <source>
        <dbReference type="Proteomes" id="UP000006671"/>
    </source>
</evidence>
<protein>
    <submittedName>
        <fullName evidence="1">Predicted protein</fullName>
    </submittedName>
</protein>
<organism evidence="2">
    <name type="scientific">Naegleria gruberi</name>
    <name type="common">Amoeba</name>
    <dbReference type="NCBI Taxonomy" id="5762"/>
    <lineage>
        <taxon>Eukaryota</taxon>
        <taxon>Discoba</taxon>
        <taxon>Heterolobosea</taxon>
        <taxon>Tetramitia</taxon>
        <taxon>Eutetramitia</taxon>
        <taxon>Vahlkampfiidae</taxon>
        <taxon>Naegleria</taxon>
    </lineage>
</organism>
<proteinExistence type="predicted"/>
<dbReference type="VEuPathDB" id="AmoebaDB:NAEGRDRAFT_71287"/>
<evidence type="ECO:0000313" key="1">
    <source>
        <dbReference type="EMBL" id="EFC40901.1"/>
    </source>
</evidence>
<dbReference type="KEGG" id="ngr:NAEGRDRAFT_71287"/>
<keyword evidence="2" id="KW-1185">Reference proteome</keyword>
<dbReference type="RefSeq" id="XP_002673645.1">
    <property type="nucleotide sequence ID" value="XM_002673599.1"/>
</dbReference>
<accession>D2VQN3</accession>
<dbReference type="AlphaFoldDB" id="D2VQN3"/>